<dbReference type="PROSITE" id="PS50076">
    <property type="entry name" value="DNAJ_2"/>
    <property type="match status" value="1"/>
</dbReference>
<dbReference type="Proteomes" id="UP000256645">
    <property type="component" value="Unassembled WGS sequence"/>
</dbReference>
<dbReference type="InterPro" id="IPR001623">
    <property type="entry name" value="DnaJ_domain"/>
</dbReference>
<evidence type="ECO:0000256" key="2">
    <source>
        <dbReference type="ARBA" id="ARBA00022729"/>
    </source>
</evidence>
<dbReference type="PANTHER" id="PTHR44653:SF2">
    <property type="entry name" value="DNAJ HOMOLOG SUBFAMILY C MEMBER 1"/>
    <property type="match status" value="1"/>
</dbReference>
<dbReference type="AlphaFoldDB" id="A0A3D8RT70"/>
<dbReference type="GO" id="GO:0012505">
    <property type="term" value="C:endomembrane system"/>
    <property type="evidence" value="ECO:0007669"/>
    <property type="project" value="UniProtKB-SubCell"/>
</dbReference>
<feature type="transmembrane region" description="Helical" evidence="7">
    <location>
        <begin position="384"/>
        <end position="405"/>
    </location>
</feature>
<evidence type="ECO:0000256" key="4">
    <source>
        <dbReference type="ARBA" id="ARBA00023136"/>
    </source>
</evidence>
<comment type="caution">
    <text evidence="9">The sequence shown here is derived from an EMBL/GenBank/DDBJ whole genome shotgun (WGS) entry which is preliminary data.</text>
</comment>
<comment type="subcellular location">
    <subcellularLocation>
        <location evidence="5">Endomembrane system</location>
        <topology evidence="5">Single-pass membrane protein</topology>
    </subcellularLocation>
</comment>
<keyword evidence="10" id="KW-1185">Reference proteome</keyword>
<accession>A0A3D8RT70</accession>
<feature type="compositionally biased region" description="Basic residues" evidence="6">
    <location>
        <begin position="602"/>
        <end position="611"/>
    </location>
</feature>
<gene>
    <name evidence="9" type="ORF">BP6252_05117</name>
</gene>
<feature type="region of interest" description="Disordered" evidence="6">
    <location>
        <begin position="435"/>
        <end position="494"/>
    </location>
</feature>
<feature type="compositionally biased region" description="Basic and acidic residues" evidence="6">
    <location>
        <begin position="300"/>
        <end position="310"/>
    </location>
</feature>
<evidence type="ECO:0000256" key="6">
    <source>
        <dbReference type="SAM" id="MobiDB-lite"/>
    </source>
</evidence>
<dbReference type="Gene3D" id="1.10.287.110">
    <property type="entry name" value="DnaJ domain"/>
    <property type="match status" value="1"/>
</dbReference>
<keyword evidence="1 7" id="KW-0812">Transmembrane</keyword>
<keyword evidence="4 7" id="KW-0472">Membrane</keyword>
<dbReference type="SUPFAM" id="SSF46565">
    <property type="entry name" value="Chaperone J-domain"/>
    <property type="match status" value="2"/>
</dbReference>
<feature type="region of interest" description="Disordered" evidence="6">
    <location>
        <begin position="562"/>
        <end position="611"/>
    </location>
</feature>
<feature type="domain" description="J" evidence="8">
    <location>
        <begin position="259"/>
        <end position="360"/>
    </location>
</feature>
<keyword evidence="3 7" id="KW-1133">Transmembrane helix</keyword>
<evidence type="ECO:0000259" key="8">
    <source>
        <dbReference type="PROSITE" id="PS50076"/>
    </source>
</evidence>
<evidence type="ECO:0000313" key="10">
    <source>
        <dbReference type="Proteomes" id="UP000256645"/>
    </source>
</evidence>
<proteinExistence type="predicted"/>
<name>A0A3D8RT70_9HELO</name>
<feature type="region of interest" description="Disordered" evidence="6">
    <location>
        <begin position="296"/>
        <end position="324"/>
    </location>
</feature>
<dbReference type="InterPro" id="IPR052606">
    <property type="entry name" value="DnaJ_domain_protein"/>
</dbReference>
<sequence>MFEAMFVASGDVLTSEHDVHVINWQATKKSKAAVEVGGVRNADTHLVSRSDVRQIGDLWRPADQHGRKELICWGAFRLPNPELAGGCLECLETFSGTKLQVQLAVSRSPDADAGLPMLALFTFRELVLSTPGGKGRRKNKESVWASPAPVLYNLLWRIRAGTRSQSPTVYAYLPGAAGFAGRLRPVLGVSTLHQQRSSRRWGGFSLPWAYSPAWWPLWQHGAKKASALERYTCPLLTTTDQEIFRLRDELASTEGAGVSFYDFLGTKPSANQDDINKAYRKRSRVLHPDKVKQQFIAERSTGKDQKDKKSGSKPGVHVSKGPSKSEIAATAKAASDRFARLGLVANILRGPGRERYDHFLNNGFPTWKGTGYYYARFRPGLGTVLTTLFIFVGGGGHWLALYLSWNRQREFVGRYIKFARHAAWGDNLGIPGVEGTATPPVASGSDGVDPEAMPLNRRQRRMQEKDTKKDKSEKKPKSKRASPASTPTGSTGIKKRVVAENGKILIVDSVGNVYLEQADENGVNHEFLLDPNELPQPSIKDTALVRFPVWVFNQSAGRFLNKAPAEDASSEEGGEATPSSSDAEEDFEVLEKVKTSSNNGKSLKKKKSGRR</sequence>
<dbReference type="PANTHER" id="PTHR44653">
    <property type="entry name" value="DNAJ HOMOLOG SUBFAMILY C MEMBER 1"/>
    <property type="match status" value="1"/>
</dbReference>
<dbReference type="STRING" id="1849047.A0A3D8RT70"/>
<evidence type="ECO:0000313" key="9">
    <source>
        <dbReference type="EMBL" id="RDW77064.1"/>
    </source>
</evidence>
<dbReference type="Pfam" id="PF00226">
    <property type="entry name" value="DnaJ"/>
    <property type="match status" value="1"/>
</dbReference>
<reference evidence="9 10" key="1">
    <citation type="journal article" date="2018" name="IMA Fungus">
        <title>IMA Genome-F 9: Draft genome sequence of Annulohypoxylon stygium, Aspergillus mulundensis, Berkeleyomyces basicola (syn. Thielaviopsis basicola), Ceratocystis smalleyi, two Cercospora beticola strains, Coleophoma cylindrospora, Fusarium fracticaudum, Phialophora cf. hyalina, and Morchella septimelata.</title>
        <authorList>
            <person name="Wingfield B.D."/>
            <person name="Bills G.F."/>
            <person name="Dong Y."/>
            <person name="Huang W."/>
            <person name="Nel W.J."/>
            <person name="Swalarsk-Parry B.S."/>
            <person name="Vaghefi N."/>
            <person name="Wilken P.M."/>
            <person name="An Z."/>
            <person name="de Beer Z.W."/>
            <person name="De Vos L."/>
            <person name="Chen L."/>
            <person name="Duong T.A."/>
            <person name="Gao Y."/>
            <person name="Hammerbacher A."/>
            <person name="Kikkert J.R."/>
            <person name="Li Y."/>
            <person name="Li H."/>
            <person name="Li K."/>
            <person name="Li Q."/>
            <person name="Liu X."/>
            <person name="Ma X."/>
            <person name="Naidoo K."/>
            <person name="Pethybridge S.J."/>
            <person name="Sun J."/>
            <person name="Steenkamp E.T."/>
            <person name="van der Nest M.A."/>
            <person name="van Wyk S."/>
            <person name="Wingfield M.J."/>
            <person name="Xiong C."/>
            <person name="Yue Q."/>
            <person name="Zhang X."/>
        </authorList>
    </citation>
    <scope>NUCLEOTIDE SEQUENCE [LARGE SCALE GENOMIC DNA]</scope>
    <source>
        <strain evidence="9 10">BP6252</strain>
    </source>
</reference>
<dbReference type="InterPro" id="IPR036869">
    <property type="entry name" value="J_dom_sf"/>
</dbReference>
<protein>
    <recommendedName>
        <fullName evidence="8">J domain-containing protein</fullName>
    </recommendedName>
</protein>
<dbReference type="OrthoDB" id="413400at2759"/>
<keyword evidence="2" id="KW-0732">Signal</keyword>
<feature type="compositionally biased region" description="Basic and acidic residues" evidence="6">
    <location>
        <begin position="461"/>
        <end position="475"/>
    </location>
</feature>
<evidence type="ECO:0000256" key="5">
    <source>
        <dbReference type="ARBA" id="ARBA00037847"/>
    </source>
</evidence>
<dbReference type="EMBL" id="PDLM01000005">
    <property type="protein sequence ID" value="RDW77064.1"/>
    <property type="molecule type" value="Genomic_DNA"/>
</dbReference>
<dbReference type="SMART" id="SM00271">
    <property type="entry name" value="DnaJ"/>
    <property type="match status" value="1"/>
</dbReference>
<evidence type="ECO:0000256" key="3">
    <source>
        <dbReference type="ARBA" id="ARBA00022989"/>
    </source>
</evidence>
<evidence type="ECO:0000256" key="1">
    <source>
        <dbReference type="ARBA" id="ARBA00022692"/>
    </source>
</evidence>
<dbReference type="CDD" id="cd06257">
    <property type="entry name" value="DnaJ"/>
    <property type="match status" value="1"/>
</dbReference>
<dbReference type="PRINTS" id="PR00625">
    <property type="entry name" value="JDOMAIN"/>
</dbReference>
<evidence type="ECO:0000256" key="7">
    <source>
        <dbReference type="SAM" id="Phobius"/>
    </source>
</evidence>
<organism evidence="9 10">
    <name type="scientific">Coleophoma cylindrospora</name>
    <dbReference type="NCBI Taxonomy" id="1849047"/>
    <lineage>
        <taxon>Eukaryota</taxon>
        <taxon>Fungi</taxon>
        <taxon>Dikarya</taxon>
        <taxon>Ascomycota</taxon>
        <taxon>Pezizomycotina</taxon>
        <taxon>Leotiomycetes</taxon>
        <taxon>Helotiales</taxon>
        <taxon>Dermateaceae</taxon>
        <taxon>Coleophoma</taxon>
    </lineage>
</organism>